<feature type="region of interest" description="Disordered" evidence="1">
    <location>
        <begin position="129"/>
        <end position="148"/>
    </location>
</feature>
<dbReference type="InterPro" id="IPR033803">
    <property type="entry name" value="CBD-like_Golvesin-Xly"/>
</dbReference>
<name>A0A9Y2IQK4_9PSEU</name>
<evidence type="ECO:0000313" key="3">
    <source>
        <dbReference type="EMBL" id="WIX84269.1"/>
    </source>
</evidence>
<evidence type="ECO:0000259" key="2">
    <source>
        <dbReference type="Pfam" id="PF25275"/>
    </source>
</evidence>
<gene>
    <name evidence="3" type="ORF">QRX50_19855</name>
</gene>
<accession>A0A9Y2IQK4</accession>
<feature type="domain" description="Golvesin/Xly CBD-like" evidence="2">
    <location>
        <begin position="20"/>
        <end position="89"/>
    </location>
</feature>
<proteinExistence type="predicted"/>
<keyword evidence="4" id="KW-1185">Reference proteome</keyword>
<organism evidence="3 4">
    <name type="scientific">Amycolatopsis carbonis</name>
    <dbReference type="NCBI Taxonomy" id="715471"/>
    <lineage>
        <taxon>Bacteria</taxon>
        <taxon>Bacillati</taxon>
        <taxon>Actinomycetota</taxon>
        <taxon>Actinomycetes</taxon>
        <taxon>Pseudonocardiales</taxon>
        <taxon>Pseudonocardiaceae</taxon>
        <taxon>Amycolatopsis</taxon>
    </lineage>
</organism>
<dbReference type="KEGG" id="acab:QRX50_19855"/>
<dbReference type="Proteomes" id="UP001236014">
    <property type="component" value="Chromosome"/>
</dbReference>
<evidence type="ECO:0000313" key="4">
    <source>
        <dbReference type="Proteomes" id="UP001236014"/>
    </source>
</evidence>
<dbReference type="RefSeq" id="WP_285974795.1">
    <property type="nucleotide sequence ID" value="NZ_CP127294.1"/>
</dbReference>
<sequence>MHGQLLLSHTEDGTEPDLINTGTWTPNLPSLQYYKIKLHIPGLGAEATNVVYNINPGGGVAPWKIRVNQAWNSEQWVTIGTFAMETAATSSSPTAATRSTEAVPATRTLTSPTTRSPLSLWVALRASPSAGRPASSMHPRDPTPPGSIAAASLAQQVTL</sequence>
<feature type="region of interest" description="Disordered" evidence="1">
    <location>
        <begin position="1"/>
        <end position="20"/>
    </location>
</feature>
<dbReference type="Pfam" id="PF25275">
    <property type="entry name" value="Golvesin_C"/>
    <property type="match status" value="1"/>
</dbReference>
<dbReference type="EMBL" id="CP127294">
    <property type="protein sequence ID" value="WIX84269.1"/>
    <property type="molecule type" value="Genomic_DNA"/>
</dbReference>
<dbReference type="AlphaFoldDB" id="A0A9Y2IQK4"/>
<evidence type="ECO:0000256" key="1">
    <source>
        <dbReference type="SAM" id="MobiDB-lite"/>
    </source>
</evidence>
<reference evidence="3 4" key="1">
    <citation type="submission" date="2023-06" db="EMBL/GenBank/DDBJ databases">
        <authorList>
            <person name="Oyuntsetseg B."/>
            <person name="Kim S.B."/>
        </authorList>
    </citation>
    <scope>NUCLEOTIDE SEQUENCE [LARGE SCALE GENOMIC DNA]</scope>
    <source>
        <strain evidence="3 4">2-15</strain>
    </source>
</reference>
<protein>
    <recommendedName>
        <fullName evidence="2">Golvesin/Xly CBD-like domain-containing protein</fullName>
    </recommendedName>
</protein>
<feature type="region of interest" description="Disordered" evidence="1">
    <location>
        <begin position="90"/>
        <end position="114"/>
    </location>
</feature>